<dbReference type="RefSeq" id="XP_045954495.1">
    <property type="nucleotide sequence ID" value="XM_046103746.1"/>
</dbReference>
<sequence length="74" mass="8035">MATLEVQEACKPLQRLPLRSAIILDPFHAYREVKASKHPETLPPPQSRAGSSRLPSPAAVLLLLRPVGGQLDNS</sequence>
<evidence type="ECO:0000313" key="1">
    <source>
        <dbReference type="EMBL" id="KAH6647983.1"/>
    </source>
</evidence>
<gene>
    <name evidence="1" type="ORF">BKA67DRAFT_579138</name>
</gene>
<protein>
    <submittedName>
        <fullName evidence="1">Uncharacterized protein</fullName>
    </submittedName>
</protein>
<dbReference type="EMBL" id="JAGPXC010000008">
    <property type="protein sequence ID" value="KAH6647983.1"/>
    <property type="molecule type" value="Genomic_DNA"/>
</dbReference>
<comment type="caution">
    <text evidence="1">The sequence shown here is derived from an EMBL/GenBank/DDBJ whole genome shotgun (WGS) entry which is preliminary data.</text>
</comment>
<dbReference type="Proteomes" id="UP000758603">
    <property type="component" value="Unassembled WGS sequence"/>
</dbReference>
<keyword evidence="2" id="KW-1185">Reference proteome</keyword>
<dbReference type="AlphaFoldDB" id="A0A9P8UDL5"/>
<name>A0A9P8UDL5_9PEZI</name>
<accession>A0A9P8UDL5</accession>
<reference evidence="1" key="1">
    <citation type="journal article" date="2021" name="Nat. Commun.">
        <title>Genetic determinants of endophytism in the Arabidopsis root mycobiome.</title>
        <authorList>
            <person name="Mesny F."/>
            <person name="Miyauchi S."/>
            <person name="Thiergart T."/>
            <person name="Pickel B."/>
            <person name="Atanasova L."/>
            <person name="Karlsson M."/>
            <person name="Huettel B."/>
            <person name="Barry K.W."/>
            <person name="Haridas S."/>
            <person name="Chen C."/>
            <person name="Bauer D."/>
            <person name="Andreopoulos W."/>
            <person name="Pangilinan J."/>
            <person name="LaButti K."/>
            <person name="Riley R."/>
            <person name="Lipzen A."/>
            <person name="Clum A."/>
            <person name="Drula E."/>
            <person name="Henrissat B."/>
            <person name="Kohler A."/>
            <person name="Grigoriev I.V."/>
            <person name="Martin F.M."/>
            <person name="Hacquard S."/>
        </authorList>
    </citation>
    <scope>NUCLEOTIDE SEQUENCE</scope>
    <source>
        <strain evidence="1">MPI-SDFR-AT-0073</strain>
    </source>
</reference>
<proteinExistence type="predicted"/>
<organism evidence="1 2">
    <name type="scientific">Truncatella angustata</name>
    <dbReference type="NCBI Taxonomy" id="152316"/>
    <lineage>
        <taxon>Eukaryota</taxon>
        <taxon>Fungi</taxon>
        <taxon>Dikarya</taxon>
        <taxon>Ascomycota</taxon>
        <taxon>Pezizomycotina</taxon>
        <taxon>Sordariomycetes</taxon>
        <taxon>Xylariomycetidae</taxon>
        <taxon>Amphisphaeriales</taxon>
        <taxon>Sporocadaceae</taxon>
        <taxon>Truncatella</taxon>
    </lineage>
</organism>
<dbReference type="GeneID" id="70132637"/>
<evidence type="ECO:0000313" key="2">
    <source>
        <dbReference type="Proteomes" id="UP000758603"/>
    </source>
</evidence>